<dbReference type="PANTHER" id="PTHR30006">
    <property type="entry name" value="THIAMINE-BINDING PERIPLASMIC PROTEIN-RELATED"/>
    <property type="match status" value="1"/>
</dbReference>
<dbReference type="EMBL" id="FXAK01000008">
    <property type="protein sequence ID" value="SMF87174.1"/>
    <property type="molecule type" value="Genomic_DNA"/>
</dbReference>
<keyword evidence="3" id="KW-1133">Transmembrane helix</keyword>
<dbReference type="OrthoDB" id="9766989at2"/>
<evidence type="ECO:0000313" key="5">
    <source>
        <dbReference type="Proteomes" id="UP000192936"/>
    </source>
</evidence>
<gene>
    <name evidence="4" type="ORF">SAMN02982917_6190</name>
</gene>
<keyword evidence="1" id="KW-0732">Signal</keyword>
<proteinExistence type="predicted"/>
<evidence type="ECO:0000256" key="2">
    <source>
        <dbReference type="SAM" id="MobiDB-lite"/>
    </source>
</evidence>
<evidence type="ECO:0000313" key="4">
    <source>
        <dbReference type="EMBL" id="SMF87174.1"/>
    </source>
</evidence>
<dbReference type="SUPFAM" id="SSF53850">
    <property type="entry name" value="Periplasmic binding protein-like II"/>
    <property type="match status" value="1"/>
</dbReference>
<feature type="region of interest" description="Disordered" evidence="2">
    <location>
        <begin position="258"/>
        <end position="278"/>
    </location>
</feature>
<name>A0A1X7HIA2_9PROT</name>
<accession>A0A1X7HIA2</accession>
<keyword evidence="3" id="KW-0812">Transmembrane</keyword>
<dbReference type="GO" id="GO:0030288">
    <property type="term" value="C:outer membrane-bounded periplasmic space"/>
    <property type="evidence" value="ECO:0007669"/>
    <property type="project" value="TreeGrafter"/>
</dbReference>
<feature type="transmembrane region" description="Helical" evidence="3">
    <location>
        <begin position="22"/>
        <end position="40"/>
    </location>
</feature>
<organism evidence="4 5">
    <name type="scientific">Azospirillum oryzae</name>
    <dbReference type="NCBI Taxonomy" id="286727"/>
    <lineage>
        <taxon>Bacteria</taxon>
        <taxon>Pseudomonadati</taxon>
        <taxon>Pseudomonadota</taxon>
        <taxon>Alphaproteobacteria</taxon>
        <taxon>Rhodospirillales</taxon>
        <taxon>Azospirillaceae</taxon>
        <taxon>Azospirillum</taxon>
    </lineage>
</organism>
<protein>
    <submittedName>
        <fullName evidence="4">ABC-type Fe3+ transport system, substrate-binding protein</fullName>
    </submittedName>
</protein>
<dbReference type="RefSeq" id="WP_085091042.1">
    <property type="nucleotide sequence ID" value="NZ_FXAK01000008.1"/>
</dbReference>
<dbReference type="Pfam" id="PF13343">
    <property type="entry name" value="SBP_bac_6"/>
    <property type="match status" value="1"/>
</dbReference>
<dbReference type="PANTHER" id="PTHR30006:SF25">
    <property type="entry name" value="PHOSPHOGLYCERATE TRANSPORT REGULATORY PROTEIN PGTC"/>
    <property type="match status" value="1"/>
</dbReference>
<evidence type="ECO:0000256" key="1">
    <source>
        <dbReference type="ARBA" id="ARBA00022729"/>
    </source>
</evidence>
<dbReference type="Gene3D" id="3.40.190.10">
    <property type="entry name" value="Periplasmic binding protein-like II"/>
    <property type="match status" value="2"/>
</dbReference>
<dbReference type="STRING" id="286727.SAMN02982917_6190"/>
<dbReference type="AlphaFoldDB" id="A0A1X7HIA2"/>
<dbReference type="Proteomes" id="UP000192936">
    <property type="component" value="Unassembled WGS sequence"/>
</dbReference>
<keyword evidence="3" id="KW-0472">Membrane</keyword>
<reference evidence="4 5" key="1">
    <citation type="submission" date="2017-04" db="EMBL/GenBank/DDBJ databases">
        <authorList>
            <person name="Afonso C.L."/>
            <person name="Miller P.J."/>
            <person name="Scott M.A."/>
            <person name="Spackman E."/>
            <person name="Goraichik I."/>
            <person name="Dimitrov K.M."/>
            <person name="Suarez D.L."/>
            <person name="Swayne D.E."/>
        </authorList>
    </citation>
    <scope>NUCLEOTIDE SEQUENCE [LARGE SCALE GENOMIC DNA]</scope>
    <source>
        <strain evidence="4 5">A2P</strain>
    </source>
</reference>
<sequence>MDGYTRDTIAGPRWGLRRGGRLVRWLAVVLVLLAPVAAAGRDLTGTESETIIVLTSFPAGFYEPVREAFERAHPDRHLRVINTKTTAAITRLQDREGEGVDVFWASAPDAFEVLKAAGLLTPIASRPTGAPSTIGNQPVDDPDGTYLGFALSGYGLVWDQSYLDRHGIAAPRGWEDLRRPGYARHLGITAPSRSGTMHLMVETVLQLQGWERGWATWLEIAGNLATVTARSYGVVEGVAKGRFGIGLAIDFLGQAAGQSTEQGPAEQGPAEQGPEVEGKQAAAGSLRFAYPADSVFLPASVAILRGAPNPAGANVFVDFLLSQAGQQLMLRPDIGRLPVRPDSYADAPAGYPNPYARETGDDLFLFDRGLSSRRYELVNLLFDELITFRVKTLNRVWQLIHEGEARLAATPDPVARDLLRAARKAATGVPVSAAQAADPAFSAALRRPARGMPVSARQGELEAEWRSFSKDRLEAALSASERALVILRVAAGEGGWP</sequence>
<evidence type="ECO:0000256" key="3">
    <source>
        <dbReference type="SAM" id="Phobius"/>
    </source>
</evidence>